<dbReference type="PATRIC" id="fig|134601.6.peg.1516"/>
<name>A0A0K0XFM9_MYCGD</name>
<feature type="region of interest" description="Disordered" evidence="1">
    <location>
        <begin position="1"/>
        <end position="24"/>
    </location>
</feature>
<accession>A0A0K0XFM9</accession>
<organism evidence="3">
    <name type="scientific">Mycolicibacterium goodii</name>
    <name type="common">Mycobacterium goodii</name>
    <dbReference type="NCBI Taxonomy" id="134601"/>
    <lineage>
        <taxon>Bacteria</taxon>
        <taxon>Bacillati</taxon>
        <taxon>Actinomycetota</taxon>
        <taxon>Actinomycetes</taxon>
        <taxon>Mycobacteriales</taxon>
        <taxon>Mycobacteriaceae</taxon>
        <taxon>Mycolicibacterium</taxon>
    </lineage>
</organism>
<gene>
    <name evidence="3" type="ORF">AFA91_07300</name>
</gene>
<dbReference type="InterPro" id="IPR025637">
    <property type="entry name" value="DUF4333"/>
</dbReference>
<protein>
    <recommendedName>
        <fullName evidence="2">DUF4333 domain-containing protein</fullName>
    </recommendedName>
</protein>
<dbReference type="Pfam" id="PF14230">
    <property type="entry name" value="DUF4333"/>
    <property type="match status" value="1"/>
</dbReference>
<evidence type="ECO:0000259" key="2">
    <source>
        <dbReference type="Pfam" id="PF14230"/>
    </source>
</evidence>
<sequence>MDTIEARQASDQNHSAAAASNVPGIRKEHLEARVKELLERSVGQQADAVVCNGDLRAEVGAVQRCALVVGQDKLGVTVTVSHVEGENVKFDIQVDNKPMV</sequence>
<dbReference type="Proteomes" id="UP000062255">
    <property type="component" value="Chromosome"/>
</dbReference>
<dbReference type="KEGG" id="mgo:AFA91_07300"/>
<reference evidence="3" key="1">
    <citation type="submission" date="2015-07" db="EMBL/GenBank/DDBJ databases">
        <title>Complete genome sequence of Mycobacterium goodii X7B, a facultative thermophilic biodesulfurizing bacterium.</title>
        <authorList>
            <person name="Yu B."/>
            <person name="Li F."/>
            <person name="Xu P."/>
        </authorList>
    </citation>
    <scope>NUCLEOTIDE SEQUENCE [LARGE SCALE GENOMIC DNA]</scope>
    <source>
        <strain evidence="3">X7B</strain>
    </source>
</reference>
<dbReference type="OrthoDB" id="4640455at2"/>
<dbReference type="AlphaFoldDB" id="A0A0K0XFM9"/>
<proteinExistence type="predicted"/>
<evidence type="ECO:0000256" key="1">
    <source>
        <dbReference type="SAM" id="MobiDB-lite"/>
    </source>
</evidence>
<evidence type="ECO:0000313" key="3">
    <source>
        <dbReference type="EMBL" id="AKS36157.1"/>
    </source>
</evidence>
<dbReference type="EMBL" id="CP012150">
    <property type="protein sequence ID" value="AKS36157.1"/>
    <property type="molecule type" value="Genomic_DNA"/>
</dbReference>
<feature type="domain" description="DUF4333" evidence="2">
    <location>
        <begin position="23"/>
        <end position="85"/>
    </location>
</feature>